<keyword evidence="4" id="KW-1185">Reference proteome</keyword>
<evidence type="ECO:0000313" key="4">
    <source>
        <dbReference type="Proteomes" id="UP001208570"/>
    </source>
</evidence>
<dbReference type="InterPro" id="IPR059089">
    <property type="entry name" value="Kazrin_N"/>
</dbReference>
<feature type="domain" description="Kazrin N-terminal" evidence="2">
    <location>
        <begin position="267"/>
        <end position="412"/>
    </location>
</feature>
<evidence type="ECO:0000313" key="3">
    <source>
        <dbReference type="EMBL" id="KAK2157746.1"/>
    </source>
</evidence>
<proteinExistence type="predicted"/>
<dbReference type="AlphaFoldDB" id="A0AAD9JRS5"/>
<dbReference type="PANTHER" id="PTHR12776">
    <property type="entry name" value="KAZRIN-RELATED"/>
    <property type="match status" value="1"/>
</dbReference>
<dbReference type="Pfam" id="PF25986">
    <property type="entry name" value="Kazrin"/>
    <property type="match status" value="1"/>
</dbReference>
<dbReference type="Proteomes" id="UP001208570">
    <property type="component" value="Unassembled WGS sequence"/>
</dbReference>
<dbReference type="EMBL" id="JAODUP010000185">
    <property type="protein sequence ID" value="KAK2157746.1"/>
    <property type="molecule type" value="Genomic_DNA"/>
</dbReference>
<name>A0AAD9JRS5_9ANNE</name>
<dbReference type="PANTHER" id="PTHR12776:SF1">
    <property type="entry name" value="KAZRIN"/>
    <property type="match status" value="1"/>
</dbReference>
<protein>
    <recommendedName>
        <fullName evidence="2">Kazrin N-terminal domain-containing protein</fullName>
    </recommendedName>
</protein>
<evidence type="ECO:0000259" key="2">
    <source>
        <dbReference type="Pfam" id="PF25986"/>
    </source>
</evidence>
<evidence type="ECO:0000256" key="1">
    <source>
        <dbReference type="SAM" id="MobiDB-lite"/>
    </source>
</evidence>
<gene>
    <name evidence="3" type="ORF">LSH36_185g04027</name>
</gene>
<dbReference type="InterPro" id="IPR037614">
    <property type="entry name" value="Kazrin"/>
</dbReference>
<comment type="caution">
    <text evidence="3">The sequence shown here is derived from an EMBL/GenBank/DDBJ whole genome shotgun (WGS) entry which is preliminary data.</text>
</comment>
<accession>A0AAD9JRS5</accession>
<feature type="region of interest" description="Disordered" evidence="1">
    <location>
        <begin position="416"/>
        <end position="466"/>
    </location>
</feature>
<organism evidence="3 4">
    <name type="scientific">Paralvinella palmiformis</name>
    <dbReference type="NCBI Taxonomy" id="53620"/>
    <lineage>
        <taxon>Eukaryota</taxon>
        <taxon>Metazoa</taxon>
        <taxon>Spiralia</taxon>
        <taxon>Lophotrochozoa</taxon>
        <taxon>Annelida</taxon>
        <taxon>Polychaeta</taxon>
        <taxon>Sedentaria</taxon>
        <taxon>Canalipalpata</taxon>
        <taxon>Terebellida</taxon>
        <taxon>Terebelliformia</taxon>
        <taxon>Alvinellidae</taxon>
        <taxon>Paralvinella</taxon>
    </lineage>
</organism>
<feature type="region of interest" description="Disordered" evidence="1">
    <location>
        <begin position="239"/>
        <end position="278"/>
    </location>
</feature>
<feature type="compositionally biased region" description="Polar residues" evidence="1">
    <location>
        <begin position="252"/>
        <end position="276"/>
    </location>
</feature>
<reference evidence="3" key="1">
    <citation type="journal article" date="2023" name="Mol. Biol. Evol.">
        <title>Third-Generation Sequencing Reveals the Adaptive Role of the Epigenome in Three Deep-Sea Polychaetes.</title>
        <authorList>
            <person name="Perez M."/>
            <person name="Aroh O."/>
            <person name="Sun Y."/>
            <person name="Lan Y."/>
            <person name="Juniper S.K."/>
            <person name="Young C.R."/>
            <person name="Angers B."/>
            <person name="Qian P.Y."/>
        </authorList>
    </citation>
    <scope>NUCLEOTIDE SEQUENCE</scope>
    <source>
        <strain evidence="3">P08H-3</strain>
    </source>
</reference>
<sequence length="578" mass="65640">MAAVDYCIHISLPQIHPNVLNICVLVCACTQSWRERVLTISGVRPRVCTYVLVGAPIHALIDSFRSFPAIKSLDNLNDQIVQFIYTPTRRKFGHEHRQNADVELSPKDHETLKSSMLLMRHLLVDAQCKFRKMVEDNKRLAARIDSSLSAANQEVKAIRDELADTNHRLTQIGRTSDGSTLDNQERDELYVLRDENTKLHDMIAKLKTELQSLKYPDCRSGVPPYANIELAKENSIDYGGEQVAPPAKIGDSNGSSHQAATTSSCNDSSHQRSAAHNEQLRELQQRMVVAHQELSRAKEALLAMKADRKRLQAEKLDLLSQLRQLYCTLEDKESEIRDFIRNFEQQMRENNENIKQMVMDKEESEQEKWELLRRAQESSERCVLLKTELEQKDKLIEELQQHLSDARERLRNCDNTFQSGSEVSPSLQSSMRSSQLKSSSVSVDSVLKSSHHDRQSASSEDLPPYQEIVSTENIRTTPSCKSLKSDSSQLTYGERIMSESLEHISPAAESTRFSDDMASSVYVTIPSDIKTFIDIKRLPKKRRSTTGALSRLFSKSRTRRSIAVSDPMLLEGSFVIFS</sequence>
<feature type="compositionally biased region" description="Low complexity" evidence="1">
    <location>
        <begin position="423"/>
        <end position="448"/>
    </location>
</feature>